<gene>
    <name evidence="3" type="ORF">IQ266_07975</name>
</gene>
<keyword evidence="1" id="KW-0802">TPR repeat</keyword>
<proteinExistence type="predicted"/>
<protein>
    <submittedName>
        <fullName evidence="3">Tetratricopeptide repeat protein</fullName>
    </submittedName>
</protein>
<dbReference type="SUPFAM" id="SSF48452">
    <property type="entry name" value="TPR-like"/>
    <property type="match status" value="5"/>
</dbReference>
<dbReference type="Proteomes" id="UP000625316">
    <property type="component" value="Unassembled WGS sequence"/>
</dbReference>
<keyword evidence="4" id="KW-1185">Reference proteome</keyword>
<feature type="repeat" description="TPR" evidence="1">
    <location>
        <begin position="409"/>
        <end position="442"/>
    </location>
</feature>
<dbReference type="PANTHER" id="PTHR10098:SF108">
    <property type="entry name" value="TETRATRICOPEPTIDE REPEAT PROTEIN 28"/>
    <property type="match status" value="1"/>
</dbReference>
<accession>A0A928VNC1</accession>
<dbReference type="InterPro" id="IPR024983">
    <property type="entry name" value="CHAT_dom"/>
</dbReference>
<feature type="repeat" description="TPR" evidence="1">
    <location>
        <begin position="569"/>
        <end position="602"/>
    </location>
</feature>
<comment type="caution">
    <text evidence="3">The sequence shown here is derived from an EMBL/GenBank/DDBJ whole genome shotgun (WGS) entry which is preliminary data.</text>
</comment>
<dbReference type="AlphaFoldDB" id="A0A928VNC1"/>
<dbReference type="InterPro" id="IPR011990">
    <property type="entry name" value="TPR-like_helical_dom_sf"/>
</dbReference>
<dbReference type="SMART" id="SM00028">
    <property type="entry name" value="TPR"/>
    <property type="match status" value="14"/>
</dbReference>
<feature type="repeat" description="TPR" evidence="1">
    <location>
        <begin position="689"/>
        <end position="722"/>
    </location>
</feature>
<organism evidence="3 4">
    <name type="scientific">Romeriopsis navalis LEGE 11480</name>
    <dbReference type="NCBI Taxonomy" id="2777977"/>
    <lineage>
        <taxon>Bacteria</taxon>
        <taxon>Bacillati</taxon>
        <taxon>Cyanobacteriota</taxon>
        <taxon>Cyanophyceae</taxon>
        <taxon>Leptolyngbyales</taxon>
        <taxon>Leptolyngbyaceae</taxon>
        <taxon>Romeriopsis</taxon>
        <taxon>Romeriopsis navalis</taxon>
    </lineage>
</organism>
<feature type="repeat" description="TPR" evidence="1">
    <location>
        <begin position="266"/>
        <end position="299"/>
    </location>
</feature>
<evidence type="ECO:0000313" key="4">
    <source>
        <dbReference type="Proteomes" id="UP000625316"/>
    </source>
</evidence>
<name>A0A928VNC1_9CYAN</name>
<dbReference type="PANTHER" id="PTHR10098">
    <property type="entry name" value="RAPSYN-RELATED"/>
    <property type="match status" value="1"/>
</dbReference>
<dbReference type="PROSITE" id="PS50005">
    <property type="entry name" value="TPR"/>
    <property type="match status" value="4"/>
</dbReference>
<dbReference type="InterPro" id="IPR019734">
    <property type="entry name" value="TPR_rpt"/>
</dbReference>
<dbReference type="Pfam" id="PF13374">
    <property type="entry name" value="TPR_10"/>
    <property type="match status" value="1"/>
</dbReference>
<dbReference type="Pfam" id="PF12770">
    <property type="entry name" value="CHAT"/>
    <property type="match status" value="1"/>
</dbReference>
<dbReference type="Pfam" id="PF13424">
    <property type="entry name" value="TPR_12"/>
    <property type="match status" value="5"/>
</dbReference>
<feature type="domain" description="CHAT" evidence="2">
    <location>
        <begin position="966"/>
        <end position="1164"/>
    </location>
</feature>
<reference evidence="3" key="1">
    <citation type="submission" date="2020-10" db="EMBL/GenBank/DDBJ databases">
        <authorList>
            <person name="Castelo-Branco R."/>
            <person name="Eusebio N."/>
            <person name="Adriana R."/>
            <person name="Vieira A."/>
            <person name="Brugerolle De Fraissinette N."/>
            <person name="Rezende De Castro R."/>
            <person name="Schneider M.P."/>
            <person name="Vasconcelos V."/>
            <person name="Leao P.N."/>
        </authorList>
    </citation>
    <scope>NUCLEOTIDE SEQUENCE</scope>
    <source>
        <strain evidence="3">LEGE 11480</strain>
    </source>
</reference>
<dbReference type="Gene3D" id="1.25.40.10">
    <property type="entry name" value="Tetratricopeptide repeat domain"/>
    <property type="match status" value="4"/>
</dbReference>
<evidence type="ECO:0000259" key="2">
    <source>
        <dbReference type="Pfam" id="PF12770"/>
    </source>
</evidence>
<dbReference type="EMBL" id="JADEXQ010000020">
    <property type="protein sequence ID" value="MBE9029665.1"/>
    <property type="molecule type" value="Genomic_DNA"/>
</dbReference>
<sequence>MSEFPLGAKFMRSHFFWRAAVAAGVLSGAAASVVAQPPKQSSSQSVQSQPSAVDPALVQLPQLMQQAREAGDAARYPEAIRLYERVAALWMQQQNPQRAAVAKYFIGSFYYRLDRPEASLKALITAQQYAQTAKATELVQAIQAAQLLGYWALGKRDLDRRNYPQAMAQYRSALQVAKRVKNVQGQVTSLMQIAQIQRQQQFYREALEPLKKASDLFAQAKPQARNTPLFMLARTYDDLSNYPQALKLYNQLLDQAQKNNDQSEIASTLNNIGVLYQNQGEYKRSIALFNQALPITRKGQAQYAETVTVDNYQRICEADQRDQKTFTTYCSPLAGTQSAQALKRYQKTQIKRLNQFRQVFTVGRVKLEANLLNNLGVSHKELGDYKKALGFHQNALRLPGVAETPAIAGPAWNNAGNVYLSLGQYSQAEAAYRKSLEISQAAGVRDLAARSSSNLAQVYQAQGKFRQALKLSQASLKTVQSIGIRQDEATALNNIGTLHLNLAEYELAKGVLDQALAIYRDLNDPSGEATTLNNLALLAGQRGEPWLAIDLYQQAFKLSQQIGERSRVGSSLSNLGRAYADVSQYAKAIEHYQQALAIHQAVGDRSWELGTQVNLADMYNSLGQYDRSLALYRQVAKQAKAIGNPRIQGFALSGMGSVLMKQGTLEAAEESIAQAIALHRQTGAKRAEIYALRWLGNLRSRQGQIDQALQALNQALAIAQDVNLVMEQGLLLRNRAQVELDAGRYATAIATAQQAQPIAKQVSSRVMQGKLATIVGASQLALGQADRAQVALTQAVEIWEGLRPGLKDGDKVSLFDTQAQTYRLLQKSLVAQGKPEMALEVAERGRARAFVELFASRMGREKVVLESPKLAQMKALALQQNATLVEYALVSDRELYIWVIQPDGTVTFKSQKIDQQVASIQQVVAQTRSSIGVRSRASITTVNLSRVPSERAGAAPHTPIAQDGFRVLHKILIEPIAAQLPSNPNQSVVFMPQGVLFYVPFAALEDAAGKVLLEKHTIAVAPSIQALGLTAQLKRQLPQSGATLIVGNPTMPQFEDLQLSQLPGSEQEAKAVGQLLKVSPLLGGAATKARVMQQMQRSRIVHLATHGLLDSFGGDVPGAIVLAGGKTAQEQTIQSSLLSAGEIAQMQMQADLVVLSACSTGQGDV</sequence>
<feature type="non-terminal residue" evidence="3">
    <location>
        <position position="1165"/>
    </location>
</feature>
<evidence type="ECO:0000256" key="1">
    <source>
        <dbReference type="PROSITE-ProRule" id="PRU00339"/>
    </source>
</evidence>
<evidence type="ECO:0000313" key="3">
    <source>
        <dbReference type="EMBL" id="MBE9029665.1"/>
    </source>
</evidence>